<proteinExistence type="predicted"/>
<reference evidence="3 4" key="1">
    <citation type="submission" date="2018-10" db="EMBL/GenBank/DDBJ databases">
        <title>Isolation from soil.</title>
        <authorList>
            <person name="Hu J."/>
        </authorList>
    </citation>
    <scope>NUCLEOTIDE SEQUENCE [LARGE SCALE GENOMIC DNA]</scope>
    <source>
        <strain evidence="3 4">NEAU-Ht49</strain>
    </source>
</reference>
<gene>
    <name evidence="3" type="ORF">EBO15_39175</name>
</gene>
<feature type="transmembrane region" description="Helical" evidence="2">
    <location>
        <begin position="125"/>
        <end position="145"/>
    </location>
</feature>
<evidence type="ECO:0000313" key="4">
    <source>
        <dbReference type="Proteomes" id="UP000282674"/>
    </source>
</evidence>
<evidence type="ECO:0008006" key="5">
    <source>
        <dbReference type="Google" id="ProtNLM"/>
    </source>
</evidence>
<organism evidence="3 4">
    <name type="scientific">Actinomadura harenae</name>
    <dbReference type="NCBI Taxonomy" id="2483351"/>
    <lineage>
        <taxon>Bacteria</taxon>
        <taxon>Bacillati</taxon>
        <taxon>Actinomycetota</taxon>
        <taxon>Actinomycetes</taxon>
        <taxon>Streptosporangiales</taxon>
        <taxon>Thermomonosporaceae</taxon>
        <taxon>Actinomadura</taxon>
    </lineage>
</organism>
<keyword evidence="4" id="KW-1185">Reference proteome</keyword>
<sequence length="149" mass="15753">MASAPEKRTPMTTATTSTTSGLFSDGPRFLRLALRADAIVTGANGLLYLALAAPLKDLLGLDTTTGRELGAFLVVYAVAVWAISMSAHPKRLAVTAVVEANALWTILSITTAIVGWFSLTTAGTVWTLLQAIVVAAFGTLQYTALRRTR</sequence>
<keyword evidence="2" id="KW-0472">Membrane</keyword>
<feature type="transmembrane region" description="Helical" evidence="2">
    <location>
        <begin position="71"/>
        <end position="88"/>
    </location>
</feature>
<dbReference type="OrthoDB" id="4566092at2"/>
<feature type="transmembrane region" description="Helical" evidence="2">
    <location>
        <begin position="100"/>
        <end position="119"/>
    </location>
</feature>
<feature type="transmembrane region" description="Helical" evidence="2">
    <location>
        <begin position="32"/>
        <end position="51"/>
    </location>
</feature>
<name>A0A3M2LFI1_9ACTN</name>
<evidence type="ECO:0000313" key="3">
    <source>
        <dbReference type="EMBL" id="RMI36222.1"/>
    </source>
</evidence>
<accession>A0A3M2LFI1</accession>
<evidence type="ECO:0000256" key="1">
    <source>
        <dbReference type="SAM" id="MobiDB-lite"/>
    </source>
</evidence>
<keyword evidence="2" id="KW-0812">Transmembrane</keyword>
<dbReference type="AlphaFoldDB" id="A0A3M2LFI1"/>
<dbReference type="EMBL" id="RFFG01000144">
    <property type="protein sequence ID" value="RMI36222.1"/>
    <property type="molecule type" value="Genomic_DNA"/>
</dbReference>
<feature type="region of interest" description="Disordered" evidence="1">
    <location>
        <begin position="1"/>
        <end position="21"/>
    </location>
</feature>
<evidence type="ECO:0000256" key="2">
    <source>
        <dbReference type="SAM" id="Phobius"/>
    </source>
</evidence>
<feature type="compositionally biased region" description="Low complexity" evidence="1">
    <location>
        <begin position="10"/>
        <end position="19"/>
    </location>
</feature>
<comment type="caution">
    <text evidence="3">The sequence shown here is derived from an EMBL/GenBank/DDBJ whole genome shotgun (WGS) entry which is preliminary data.</text>
</comment>
<protein>
    <recommendedName>
        <fullName evidence="5">Integral membrane protein</fullName>
    </recommendedName>
</protein>
<dbReference type="Proteomes" id="UP000282674">
    <property type="component" value="Unassembled WGS sequence"/>
</dbReference>
<keyword evidence="2" id="KW-1133">Transmembrane helix</keyword>